<evidence type="ECO:0000313" key="1">
    <source>
        <dbReference type="EMBL" id="KAF5905214.1"/>
    </source>
</evidence>
<organism evidence="1 2">
    <name type="scientific">Clarias magur</name>
    <name type="common">Asian catfish</name>
    <name type="synonym">Macropteronotus magur</name>
    <dbReference type="NCBI Taxonomy" id="1594786"/>
    <lineage>
        <taxon>Eukaryota</taxon>
        <taxon>Metazoa</taxon>
        <taxon>Chordata</taxon>
        <taxon>Craniata</taxon>
        <taxon>Vertebrata</taxon>
        <taxon>Euteleostomi</taxon>
        <taxon>Actinopterygii</taxon>
        <taxon>Neopterygii</taxon>
        <taxon>Teleostei</taxon>
        <taxon>Ostariophysi</taxon>
        <taxon>Siluriformes</taxon>
        <taxon>Clariidae</taxon>
        <taxon>Clarias</taxon>
    </lineage>
</organism>
<sequence length="56" mass="6641">MTMTPDPVTGALHQQDYVSARFTFGLQNEFSCQQFQHWSSRKDRMMRSDLVLDDWT</sequence>
<evidence type="ECO:0000313" key="2">
    <source>
        <dbReference type="Proteomes" id="UP000727407"/>
    </source>
</evidence>
<protein>
    <submittedName>
        <fullName evidence="1">Uncharacterized protein</fullName>
    </submittedName>
</protein>
<comment type="caution">
    <text evidence="1">The sequence shown here is derived from an EMBL/GenBank/DDBJ whole genome shotgun (WGS) entry which is preliminary data.</text>
</comment>
<name>A0A8J4UMB1_CLAMG</name>
<dbReference type="Proteomes" id="UP000727407">
    <property type="component" value="Unassembled WGS sequence"/>
</dbReference>
<keyword evidence="2" id="KW-1185">Reference proteome</keyword>
<dbReference type="EMBL" id="QNUK01000047">
    <property type="protein sequence ID" value="KAF5905214.1"/>
    <property type="molecule type" value="Genomic_DNA"/>
</dbReference>
<reference evidence="1" key="1">
    <citation type="submission" date="2020-07" db="EMBL/GenBank/DDBJ databases">
        <title>Clarias magur genome sequencing, assembly and annotation.</title>
        <authorList>
            <person name="Kushwaha B."/>
            <person name="Kumar R."/>
            <person name="Das P."/>
            <person name="Joshi C.G."/>
            <person name="Kumar D."/>
            <person name="Nagpure N.S."/>
            <person name="Pandey M."/>
            <person name="Agarwal S."/>
            <person name="Srivastava S."/>
            <person name="Singh M."/>
            <person name="Sahoo L."/>
            <person name="Jayasankar P."/>
            <person name="Meher P.K."/>
            <person name="Koringa P.G."/>
            <person name="Iquebal M.A."/>
            <person name="Das S.P."/>
            <person name="Bit A."/>
            <person name="Patnaik S."/>
            <person name="Patel N."/>
            <person name="Shah T.M."/>
            <person name="Hinsu A."/>
            <person name="Jena J.K."/>
        </authorList>
    </citation>
    <scope>NUCLEOTIDE SEQUENCE</scope>
    <source>
        <strain evidence="1">CIFAMagur01</strain>
        <tissue evidence="1">Testis</tissue>
    </source>
</reference>
<dbReference type="AlphaFoldDB" id="A0A8J4UMB1"/>
<accession>A0A8J4UMB1</accession>
<gene>
    <name evidence="1" type="ORF">DAT39_005028</name>
</gene>
<proteinExistence type="predicted"/>